<dbReference type="SUPFAM" id="SSF55781">
    <property type="entry name" value="GAF domain-like"/>
    <property type="match status" value="1"/>
</dbReference>
<sequence length="740" mass="82699">MEQSCSSSVRVFPVVTGYNVSVKHYGAILALLLDGSPLSEILASLVLLIEAEKLGTMGSVLLLSDDGKRLLNGAAPRLPDEYNKAIHGIEIGEGVGSCGTAAYRGERVIVEDIETHPYWAPFKALPLKAGLKACWSEPIKDSKGNIIGTFAMYYDTQKSPTAQDLLLIAEAASLASLAIERSRSLQFQRLTSNIFKHLPVALVITNDNWNVLNANPAFYQLIKLSSEHDHQFDPHHFFQPSGLTQLTQMFDSLHANEAWQGELIGKRLCGATFHLDLTVTMFKDSSLDEVCYAWLFSDISERKRASELIDYQANFDSLTSLANRHQLFRVMQNEINSDSLMPGFSFMLMDLDHFKQVNDTLGHDKGDKLLVDVSKRISHCIDEAFLLARLGGDEFALFLPGLVKASDLTDIADLIVGRVSEPYYIDNKQVLTSISVGIARFPEDALNLEQLLNCADQAMYASKEEGRNRFHFFTQQMQQDAERTAVIHTALRLALDLEAFELNFQPIVSISTGEIVRAEVLLRWKHEGTYISPEHFIPIAESSGLIVEIGQWVRKEAMKALLELQQINLGFGLSINVSMYEFWSHELQDNLVKSIEDIAVDLTTNPFPFESMVIEITESLLMKNNHHSIQSLTKLRDMGLKVAIDDFGTGFSSLSYLSKFPLDQIKIDKSFIQQSDSDIKQQALVTAITTLSQALGLDVVAEGVEIELELDFVKQAGIEFVQGYYFYKPMSKSELKTLIS</sequence>
<name>A0ABX6V8U2_9GAMM</name>
<dbReference type="Pfam" id="PF00990">
    <property type="entry name" value="GGDEF"/>
    <property type="match status" value="1"/>
</dbReference>
<dbReference type="PROSITE" id="PS50887">
    <property type="entry name" value="GGDEF"/>
    <property type="match status" value="1"/>
</dbReference>
<dbReference type="InterPro" id="IPR000160">
    <property type="entry name" value="GGDEF_dom"/>
</dbReference>
<gene>
    <name evidence="3" type="ORF">FM038_013000</name>
</gene>
<dbReference type="InterPro" id="IPR029787">
    <property type="entry name" value="Nucleotide_cyclase"/>
</dbReference>
<dbReference type="InterPro" id="IPR029016">
    <property type="entry name" value="GAF-like_dom_sf"/>
</dbReference>
<dbReference type="NCBIfam" id="TIGR00254">
    <property type="entry name" value="GGDEF"/>
    <property type="match status" value="1"/>
</dbReference>
<dbReference type="Gene3D" id="3.20.20.450">
    <property type="entry name" value="EAL domain"/>
    <property type="match status" value="1"/>
</dbReference>
<dbReference type="SMART" id="SM00065">
    <property type="entry name" value="GAF"/>
    <property type="match status" value="1"/>
</dbReference>
<dbReference type="SUPFAM" id="SSF55073">
    <property type="entry name" value="Nucleotide cyclase"/>
    <property type="match status" value="1"/>
</dbReference>
<dbReference type="PANTHER" id="PTHR44757:SF2">
    <property type="entry name" value="BIOFILM ARCHITECTURE MAINTENANCE PROTEIN MBAA"/>
    <property type="match status" value="1"/>
</dbReference>
<proteinExistence type="predicted"/>
<dbReference type="CDD" id="cd01949">
    <property type="entry name" value="GGDEF"/>
    <property type="match status" value="1"/>
</dbReference>
<protein>
    <submittedName>
        <fullName evidence="3">EAL domain-containing protein</fullName>
    </submittedName>
</protein>
<dbReference type="SUPFAM" id="SSF141868">
    <property type="entry name" value="EAL domain-like"/>
    <property type="match status" value="1"/>
</dbReference>
<dbReference type="SUPFAM" id="SSF55785">
    <property type="entry name" value="PYP-like sensor domain (PAS domain)"/>
    <property type="match status" value="1"/>
</dbReference>
<dbReference type="InterPro" id="IPR003018">
    <property type="entry name" value="GAF"/>
</dbReference>
<dbReference type="EMBL" id="CP045503">
    <property type="protein sequence ID" value="QPG58259.1"/>
    <property type="molecule type" value="Genomic_DNA"/>
</dbReference>
<dbReference type="CDD" id="cd01948">
    <property type="entry name" value="EAL"/>
    <property type="match status" value="1"/>
</dbReference>
<dbReference type="Gene3D" id="3.30.70.270">
    <property type="match status" value="1"/>
</dbReference>
<accession>A0ABX6V8U2</accession>
<keyword evidence="4" id="KW-1185">Reference proteome</keyword>
<dbReference type="RefSeq" id="WP_142870933.1">
    <property type="nucleotide sequence ID" value="NZ_CP045503.2"/>
</dbReference>
<evidence type="ECO:0000259" key="1">
    <source>
        <dbReference type="PROSITE" id="PS50883"/>
    </source>
</evidence>
<dbReference type="SMART" id="SM00267">
    <property type="entry name" value="GGDEF"/>
    <property type="match status" value="1"/>
</dbReference>
<dbReference type="InterPro" id="IPR043128">
    <property type="entry name" value="Rev_trsase/Diguanyl_cyclase"/>
</dbReference>
<dbReference type="InterPro" id="IPR001633">
    <property type="entry name" value="EAL_dom"/>
</dbReference>
<dbReference type="Pfam" id="PF00563">
    <property type="entry name" value="EAL"/>
    <property type="match status" value="1"/>
</dbReference>
<dbReference type="InterPro" id="IPR035965">
    <property type="entry name" value="PAS-like_dom_sf"/>
</dbReference>
<evidence type="ECO:0000313" key="3">
    <source>
        <dbReference type="EMBL" id="QPG58259.1"/>
    </source>
</evidence>
<dbReference type="PROSITE" id="PS50883">
    <property type="entry name" value="EAL"/>
    <property type="match status" value="1"/>
</dbReference>
<dbReference type="PANTHER" id="PTHR44757">
    <property type="entry name" value="DIGUANYLATE CYCLASE DGCP"/>
    <property type="match status" value="1"/>
</dbReference>
<reference evidence="3" key="1">
    <citation type="submission" date="2021-07" db="EMBL/GenBank/DDBJ databases">
        <title>Shewanella sp. YLB-07 whole genome sequence.</title>
        <authorList>
            <person name="Yu L."/>
        </authorList>
    </citation>
    <scope>NUCLEOTIDE SEQUENCE</scope>
    <source>
        <strain evidence="3">YLB-08</strain>
    </source>
</reference>
<dbReference type="Gene3D" id="3.30.450.20">
    <property type="entry name" value="PAS domain"/>
    <property type="match status" value="1"/>
</dbReference>
<dbReference type="InterPro" id="IPR000014">
    <property type="entry name" value="PAS"/>
</dbReference>
<dbReference type="SMART" id="SM00052">
    <property type="entry name" value="EAL"/>
    <property type="match status" value="1"/>
</dbReference>
<dbReference type="Proteomes" id="UP000316416">
    <property type="component" value="Chromosome"/>
</dbReference>
<evidence type="ECO:0000313" key="4">
    <source>
        <dbReference type="Proteomes" id="UP000316416"/>
    </source>
</evidence>
<organism evidence="3 4">
    <name type="scientific">Shewanella eurypsychrophilus</name>
    <dbReference type="NCBI Taxonomy" id="2593656"/>
    <lineage>
        <taxon>Bacteria</taxon>
        <taxon>Pseudomonadati</taxon>
        <taxon>Pseudomonadota</taxon>
        <taxon>Gammaproteobacteria</taxon>
        <taxon>Alteromonadales</taxon>
        <taxon>Shewanellaceae</taxon>
        <taxon>Shewanella</taxon>
    </lineage>
</organism>
<evidence type="ECO:0000259" key="2">
    <source>
        <dbReference type="PROSITE" id="PS50887"/>
    </source>
</evidence>
<dbReference type="Gene3D" id="3.30.450.40">
    <property type="match status" value="1"/>
</dbReference>
<feature type="domain" description="EAL" evidence="1">
    <location>
        <begin position="484"/>
        <end position="740"/>
    </location>
</feature>
<dbReference type="Pfam" id="PF13426">
    <property type="entry name" value="PAS_9"/>
    <property type="match status" value="1"/>
</dbReference>
<dbReference type="Pfam" id="PF13185">
    <property type="entry name" value="GAF_2"/>
    <property type="match status" value="1"/>
</dbReference>
<dbReference type="InterPro" id="IPR035919">
    <property type="entry name" value="EAL_sf"/>
</dbReference>
<feature type="domain" description="GGDEF" evidence="2">
    <location>
        <begin position="342"/>
        <end position="475"/>
    </location>
</feature>
<dbReference type="InterPro" id="IPR052155">
    <property type="entry name" value="Biofilm_reg_signaling"/>
</dbReference>